<evidence type="ECO:0000259" key="1">
    <source>
        <dbReference type="Pfam" id="PF08818"/>
    </source>
</evidence>
<evidence type="ECO:0000313" key="2">
    <source>
        <dbReference type="EMBL" id="QJE94826.1"/>
    </source>
</evidence>
<dbReference type="Pfam" id="PF08818">
    <property type="entry name" value="DUF1801"/>
    <property type="match status" value="1"/>
</dbReference>
<name>A0A858RCR5_9BACT</name>
<sequence>MKGGRIDDYLASVDPAQRAALEALRKAIHAAAPGAEECISYGIPAFRLNGMLVGFGATKKHCAFYVMSGTLLEGFTEELRGYDTSKGTIRFQPAKPLSAALVKRLVKGRMAENAG</sequence>
<keyword evidence="3" id="KW-1185">Reference proteome</keyword>
<dbReference type="EMBL" id="CP051774">
    <property type="protein sequence ID" value="QJE94826.1"/>
    <property type="molecule type" value="Genomic_DNA"/>
</dbReference>
<dbReference type="InterPro" id="IPR014922">
    <property type="entry name" value="YdhG-like"/>
</dbReference>
<proteinExistence type="predicted"/>
<evidence type="ECO:0000313" key="3">
    <source>
        <dbReference type="Proteomes" id="UP000501812"/>
    </source>
</evidence>
<dbReference type="KEGG" id="luo:HHL09_03215"/>
<dbReference type="SUPFAM" id="SSF159888">
    <property type="entry name" value="YdhG-like"/>
    <property type="match status" value="1"/>
</dbReference>
<dbReference type="RefSeq" id="WP_169453047.1">
    <property type="nucleotide sequence ID" value="NZ_CP051774.1"/>
</dbReference>
<feature type="domain" description="YdhG-like" evidence="1">
    <location>
        <begin position="17"/>
        <end position="107"/>
    </location>
</feature>
<reference evidence="2 3" key="1">
    <citation type="submission" date="2020-04" db="EMBL/GenBank/DDBJ databases">
        <title>Luteolibacter sp. G-1-1-1 isolated from soil.</title>
        <authorList>
            <person name="Dahal R.H."/>
        </authorList>
    </citation>
    <scope>NUCLEOTIDE SEQUENCE [LARGE SCALE GENOMIC DNA]</scope>
    <source>
        <strain evidence="2 3">G-1-1-1</strain>
    </source>
</reference>
<accession>A0A858RCR5</accession>
<dbReference type="AlphaFoldDB" id="A0A858RCR5"/>
<protein>
    <recommendedName>
        <fullName evidence="1">YdhG-like domain-containing protein</fullName>
    </recommendedName>
</protein>
<dbReference type="Proteomes" id="UP000501812">
    <property type="component" value="Chromosome"/>
</dbReference>
<dbReference type="Gene3D" id="3.90.1150.200">
    <property type="match status" value="1"/>
</dbReference>
<gene>
    <name evidence="2" type="ORF">HHL09_03215</name>
</gene>
<organism evidence="2 3">
    <name type="scientific">Luteolibacter luteus</name>
    <dbReference type="NCBI Taxonomy" id="2728835"/>
    <lineage>
        <taxon>Bacteria</taxon>
        <taxon>Pseudomonadati</taxon>
        <taxon>Verrucomicrobiota</taxon>
        <taxon>Verrucomicrobiia</taxon>
        <taxon>Verrucomicrobiales</taxon>
        <taxon>Verrucomicrobiaceae</taxon>
        <taxon>Luteolibacter</taxon>
    </lineage>
</organism>